<dbReference type="GO" id="GO:0006897">
    <property type="term" value="P:endocytosis"/>
    <property type="evidence" value="ECO:0007669"/>
    <property type="project" value="TreeGrafter"/>
</dbReference>
<dbReference type="InterPro" id="IPR000048">
    <property type="entry name" value="IQ_motif_EF-hand-BS"/>
</dbReference>
<dbReference type="GO" id="GO:0051015">
    <property type="term" value="F:actin filament binding"/>
    <property type="evidence" value="ECO:0007669"/>
    <property type="project" value="TreeGrafter"/>
</dbReference>
<evidence type="ECO:0000256" key="2">
    <source>
        <dbReference type="ARBA" id="ARBA00008314"/>
    </source>
</evidence>
<keyword evidence="6 9" id="KW-0518">Myosin</keyword>
<comment type="similarity">
    <text evidence="2 9">Belongs to the TRAFAC class myosin-kinesin ATPase superfamily. Myosin family.</text>
</comment>
<protein>
    <submittedName>
        <fullName evidence="13">(apollo) hypothetical protein</fullName>
    </submittedName>
</protein>
<dbReference type="Pfam" id="PF06017">
    <property type="entry name" value="Myosin_TH1"/>
    <property type="match status" value="1"/>
</dbReference>
<keyword evidence="5" id="KW-0446">Lipid-binding</keyword>
<keyword evidence="14" id="KW-1185">Reference proteome</keyword>
<dbReference type="CDD" id="cd01378">
    <property type="entry name" value="MYSc_Myo1"/>
    <property type="match status" value="1"/>
</dbReference>
<feature type="compositionally biased region" description="Polar residues" evidence="10">
    <location>
        <begin position="971"/>
        <end position="980"/>
    </location>
</feature>
<sequence length="1023" mass="115467">MATQPEVGVSDFVLLDNLTTDKFIENLHLRFQHNKIYTYIGEVLVSVNPYKTLDIYNAQHMAEYRGREMFEVPPHVYAVADACQRVLRQQGRDTCVLISGESGAGKTEASKFIMKYIAANTTQVHREYIDRVKNVLIQSNSILETFGNAKTNRNDNSSRFGKYMDIHFDYKGDPVGGHISNYLLEKSRVVSLQPGERNFHAFYQLLSTNNAYTKKYGLSSSEVYKILGSERGSAQDSKLFSVTNSAFNALGFSASVVEDIWSIVAGVILLGELTFSESGEGEMTIGGPLRSCVSALGVSETGVREVFAGRVLAAGGELVSKRHSLSDANYTRLALAKAAYDRLFSWIVQEINKFIEAPKGTYKSTLIGVLDIYGFEIFETNSFEQFCINYCNEKLQQLFIELVLKQEQEEYAREGIQWTPVQYFNNRVICELVDAPHQGIIAIMDEACLNPTKISDTQLLEAMDKRLSGHKHYTSRQLSPTDKKLKHRVDFRITHYAGDVTYEITGFMDKNKDSLWQDLKRLLHSSSNRSLSNMWPEGATNIQKTSKRPPSAATLFRNSMAALVTGLQSKEPFYVRCVKPNPVQAPNAWDEQLVRHQVAYLGLVENVRVRRAGFASRQRYDRFLQRYKMLSQYTWPNFRGSGARDAVMVLLRDLHLTDVQFGHTKLFIRSAQTLHGLEEARAALIPSIVVLLQKLWRGTLARIRYRKMRAALVIFNAWKRYRCRRYIRELQEELARGGGVIRRWPAAPRRVAVALLQAAYRRWRALRVLRGVPRADWPQLRLKVCAASVLAARRKHWGAARTWRGDYLALDTYNQRAAVYKSAMESLQKSQHIGRALFSCRVHKFNRYNKLAERCLLVTDTSICKLDANTFKLLKKPTPITEVGAVRVMSSEAQLAVISVPSARNDLVLGLVAPDEPAPDLVGELLGVLALRYRALTGSELTVEVESGVTTRCTLGGKSRAVQLPSPSPSPTASHVQNTPHPRAALHARTQRHHLPPHLGTSVAARRQTIPLPKIIFKREVIN</sequence>
<evidence type="ECO:0000256" key="10">
    <source>
        <dbReference type="SAM" id="MobiDB-lite"/>
    </source>
</evidence>
<feature type="binding site" evidence="9">
    <location>
        <begin position="100"/>
        <end position="107"/>
    </location>
    <ligand>
        <name>ATP</name>
        <dbReference type="ChEBI" id="CHEBI:30616"/>
    </ligand>
</feature>
<dbReference type="InterPro" id="IPR010926">
    <property type="entry name" value="Myosin_TH1"/>
</dbReference>
<keyword evidence="8 9" id="KW-0009">Actin-binding</keyword>
<keyword evidence="7 9" id="KW-0505">Motor protein</keyword>
<evidence type="ECO:0000313" key="13">
    <source>
        <dbReference type="EMBL" id="CAG5038307.1"/>
    </source>
</evidence>
<dbReference type="EMBL" id="CAJQZP010001306">
    <property type="protein sequence ID" value="CAG5038307.1"/>
    <property type="molecule type" value="Genomic_DNA"/>
</dbReference>
<evidence type="ECO:0000259" key="11">
    <source>
        <dbReference type="PROSITE" id="PS51456"/>
    </source>
</evidence>
<dbReference type="Proteomes" id="UP000691718">
    <property type="component" value="Unassembled WGS sequence"/>
</dbReference>
<dbReference type="GO" id="GO:0007368">
    <property type="term" value="P:determination of left/right symmetry"/>
    <property type="evidence" value="ECO:0007669"/>
    <property type="project" value="UniProtKB-ARBA"/>
</dbReference>
<evidence type="ECO:0000256" key="6">
    <source>
        <dbReference type="ARBA" id="ARBA00023123"/>
    </source>
</evidence>
<dbReference type="InterPro" id="IPR001609">
    <property type="entry name" value="Myosin_head_motor_dom-like"/>
</dbReference>
<evidence type="ECO:0000256" key="5">
    <source>
        <dbReference type="ARBA" id="ARBA00023121"/>
    </source>
</evidence>
<evidence type="ECO:0000256" key="3">
    <source>
        <dbReference type="ARBA" id="ARBA00022741"/>
    </source>
</evidence>
<evidence type="ECO:0000259" key="12">
    <source>
        <dbReference type="PROSITE" id="PS51757"/>
    </source>
</evidence>
<dbReference type="GO" id="GO:0000146">
    <property type="term" value="F:microfilament motor activity"/>
    <property type="evidence" value="ECO:0007669"/>
    <property type="project" value="TreeGrafter"/>
</dbReference>
<name>A0A8S3XW57_PARAO</name>
<proteinExistence type="inferred from homology"/>
<feature type="domain" description="TH1" evidence="12">
    <location>
        <begin position="792"/>
        <end position="988"/>
    </location>
</feature>
<feature type="region of interest" description="Actin-binding" evidence="9">
    <location>
        <begin position="560"/>
        <end position="582"/>
    </location>
</feature>
<comment type="subcellular location">
    <subcellularLocation>
        <location evidence="1">Cell membrane</location>
        <topology evidence="1">Peripheral membrane protein</topology>
        <orientation evidence="1">Cytoplasmic side</orientation>
    </subcellularLocation>
</comment>
<dbReference type="GO" id="GO:0016459">
    <property type="term" value="C:myosin complex"/>
    <property type="evidence" value="ECO:0007669"/>
    <property type="project" value="UniProtKB-KW"/>
</dbReference>
<comment type="caution">
    <text evidence="13">The sequence shown here is derived from an EMBL/GenBank/DDBJ whole genome shotgun (WGS) entry which is preliminary data.</text>
</comment>
<evidence type="ECO:0000256" key="1">
    <source>
        <dbReference type="ARBA" id="ARBA00004413"/>
    </source>
</evidence>
<dbReference type="PANTHER" id="PTHR13140">
    <property type="entry name" value="MYOSIN"/>
    <property type="match status" value="1"/>
</dbReference>
<dbReference type="GO" id="GO:0007498">
    <property type="term" value="P:mesoderm development"/>
    <property type="evidence" value="ECO:0007669"/>
    <property type="project" value="UniProtKB-ARBA"/>
</dbReference>
<dbReference type="GO" id="GO:0005546">
    <property type="term" value="F:phosphatidylinositol-4,5-bisphosphate binding"/>
    <property type="evidence" value="ECO:0007669"/>
    <property type="project" value="UniProtKB-ARBA"/>
</dbReference>
<dbReference type="FunFam" id="1.20.58.530:FF:000004">
    <property type="entry name" value="Unconventional myosin ID"/>
    <property type="match status" value="1"/>
</dbReference>
<evidence type="ECO:0000256" key="7">
    <source>
        <dbReference type="ARBA" id="ARBA00023175"/>
    </source>
</evidence>
<keyword evidence="4 9" id="KW-0067">ATP-binding</keyword>
<feature type="domain" description="Myosin motor" evidence="11">
    <location>
        <begin position="7"/>
        <end position="682"/>
    </location>
</feature>
<reference evidence="13" key="1">
    <citation type="submission" date="2021-04" db="EMBL/GenBank/DDBJ databases">
        <authorList>
            <person name="Tunstrom K."/>
        </authorList>
    </citation>
    <scope>NUCLEOTIDE SEQUENCE</scope>
</reference>
<keyword evidence="3 9" id="KW-0547">Nucleotide-binding</keyword>
<dbReference type="OrthoDB" id="6108017at2759"/>
<dbReference type="PROSITE" id="PS50096">
    <property type="entry name" value="IQ"/>
    <property type="match status" value="1"/>
</dbReference>
<dbReference type="Pfam" id="PF00063">
    <property type="entry name" value="Myosin_head"/>
    <property type="match status" value="1"/>
</dbReference>
<organism evidence="13 14">
    <name type="scientific">Parnassius apollo</name>
    <name type="common">Apollo butterfly</name>
    <name type="synonym">Papilio apollo</name>
    <dbReference type="NCBI Taxonomy" id="110799"/>
    <lineage>
        <taxon>Eukaryota</taxon>
        <taxon>Metazoa</taxon>
        <taxon>Ecdysozoa</taxon>
        <taxon>Arthropoda</taxon>
        <taxon>Hexapoda</taxon>
        <taxon>Insecta</taxon>
        <taxon>Pterygota</taxon>
        <taxon>Neoptera</taxon>
        <taxon>Endopterygota</taxon>
        <taxon>Lepidoptera</taxon>
        <taxon>Glossata</taxon>
        <taxon>Ditrysia</taxon>
        <taxon>Papilionoidea</taxon>
        <taxon>Papilionidae</taxon>
        <taxon>Parnassiinae</taxon>
        <taxon>Parnassini</taxon>
        <taxon>Parnassius</taxon>
        <taxon>Parnassius</taxon>
    </lineage>
</organism>
<feature type="region of interest" description="Disordered" evidence="10">
    <location>
        <begin position="959"/>
        <end position="980"/>
    </location>
</feature>
<dbReference type="AlphaFoldDB" id="A0A8S3XW57"/>
<dbReference type="SMART" id="SM00242">
    <property type="entry name" value="MYSc"/>
    <property type="match status" value="1"/>
</dbReference>
<dbReference type="GO" id="GO:0005938">
    <property type="term" value="C:cell cortex"/>
    <property type="evidence" value="ECO:0007669"/>
    <property type="project" value="UniProtKB-ARBA"/>
</dbReference>
<dbReference type="GO" id="GO:0005902">
    <property type="term" value="C:microvillus"/>
    <property type="evidence" value="ECO:0007669"/>
    <property type="project" value="TreeGrafter"/>
</dbReference>
<dbReference type="InterPro" id="IPR036072">
    <property type="entry name" value="MYSc_Myo1"/>
</dbReference>
<dbReference type="PROSITE" id="PS51757">
    <property type="entry name" value="TH1"/>
    <property type="match status" value="1"/>
</dbReference>
<dbReference type="GO" id="GO:0005524">
    <property type="term" value="F:ATP binding"/>
    <property type="evidence" value="ECO:0007669"/>
    <property type="project" value="UniProtKB-UniRule"/>
</dbReference>
<evidence type="ECO:0000256" key="9">
    <source>
        <dbReference type="PROSITE-ProRule" id="PRU00782"/>
    </source>
</evidence>
<dbReference type="GO" id="GO:0007015">
    <property type="term" value="P:actin filament organization"/>
    <property type="evidence" value="ECO:0007669"/>
    <property type="project" value="TreeGrafter"/>
</dbReference>
<accession>A0A8S3XW57</accession>
<dbReference type="PROSITE" id="PS51456">
    <property type="entry name" value="MYOSIN_MOTOR"/>
    <property type="match status" value="1"/>
</dbReference>
<dbReference type="GO" id="GO:0030048">
    <property type="term" value="P:actin filament-based movement"/>
    <property type="evidence" value="ECO:0007669"/>
    <property type="project" value="TreeGrafter"/>
</dbReference>
<gene>
    <name evidence="13" type="ORF">PAPOLLO_LOCUS21331</name>
</gene>
<dbReference type="GO" id="GO:0048803">
    <property type="term" value="P:imaginal disc-derived male genitalia morphogenesis"/>
    <property type="evidence" value="ECO:0007669"/>
    <property type="project" value="UniProtKB-ARBA"/>
</dbReference>
<dbReference type="GO" id="GO:0005886">
    <property type="term" value="C:plasma membrane"/>
    <property type="evidence" value="ECO:0007669"/>
    <property type="project" value="UniProtKB-SubCell"/>
</dbReference>
<dbReference type="PANTHER" id="PTHR13140:SF713">
    <property type="entry name" value="UNCONVENTIONAL MYOSIN ID"/>
    <property type="match status" value="1"/>
</dbReference>
<evidence type="ECO:0000313" key="14">
    <source>
        <dbReference type="Proteomes" id="UP000691718"/>
    </source>
</evidence>
<evidence type="ECO:0000256" key="4">
    <source>
        <dbReference type="ARBA" id="ARBA00022840"/>
    </source>
</evidence>
<dbReference type="SMART" id="SM00015">
    <property type="entry name" value="IQ"/>
    <property type="match status" value="2"/>
</dbReference>
<evidence type="ECO:0000256" key="8">
    <source>
        <dbReference type="ARBA" id="ARBA00023203"/>
    </source>
</evidence>